<organism evidence="2">
    <name type="scientific">Sesamum radiatum</name>
    <name type="common">Black benniseed</name>
    <dbReference type="NCBI Taxonomy" id="300843"/>
    <lineage>
        <taxon>Eukaryota</taxon>
        <taxon>Viridiplantae</taxon>
        <taxon>Streptophyta</taxon>
        <taxon>Embryophyta</taxon>
        <taxon>Tracheophyta</taxon>
        <taxon>Spermatophyta</taxon>
        <taxon>Magnoliopsida</taxon>
        <taxon>eudicotyledons</taxon>
        <taxon>Gunneridae</taxon>
        <taxon>Pentapetalae</taxon>
        <taxon>asterids</taxon>
        <taxon>lamiids</taxon>
        <taxon>Lamiales</taxon>
        <taxon>Pedaliaceae</taxon>
        <taxon>Sesamum</taxon>
    </lineage>
</organism>
<gene>
    <name evidence="2" type="ORF">Sradi_4032900</name>
</gene>
<sequence length="62" mass="6888">MGDRGFDPILAPRNPSNTAETERSKNIPYTLEYYVLTPDPSLFGDDEFMNSFTSTTAPANVN</sequence>
<reference evidence="2" key="2">
    <citation type="journal article" date="2024" name="Plant">
        <title>Genomic evolution and insights into agronomic trait innovations of Sesamum species.</title>
        <authorList>
            <person name="Miao H."/>
            <person name="Wang L."/>
            <person name="Qu L."/>
            <person name="Liu H."/>
            <person name="Sun Y."/>
            <person name="Le M."/>
            <person name="Wang Q."/>
            <person name="Wei S."/>
            <person name="Zheng Y."/>
            <person name="Lin W."/>
            <person name="Duan Y."/>
            <person name="Cao H."/>
            <person name="Xiong S."/>
            <person name="Wang X."/>
            <person name="Wei L."/>
            <person name="Li C."/>
            <person name="Ma Q."/>
            <person name="Ju M."/>
            <person name="Zhao R."/>
            <person name="Li G."/>
            <person name="Mu C."/>
            <person name="Tian Q."/>
            <person name="Mei H."/>
            <person name="Zhang T."/>
            <person name="Gao T."/>
            <person name="Zhang H."/>
        </authorList>
    </citation>
    <scope>NUCLEOTIDE SEQUENCE</scope>
    <source>
        <strain evidence="2">G02</strain>
    </source>
</reference>
<reference evidence="2" key="1">
    <citation type="submission" date="2020-06" db="EMBL/GenBank/DDBJ databases">
        <authorList>
            <person name="Li T."/>
            <person name="Hu X."/>
            <person name="Zhang T."/>
            <person name="Song X."/>
            <person name="Zhang H."/>
            <person name="Dai N."/>
            <person name="Sheng W."/>
            <person name="Hou X."/>
            <person name="Wei L."/>
        </authorList>
    </citation>
    <scope>NUCLEOTIDE SEQUENCE</scope>
    <source>
        <strain evidence="2">G02</strain>
        <tissue evidence="2">Leaf</tissue>
    </source>
</reference>
<proteinExistence type="predicted"/>
<feature type="region of interest" description="Disordered" evidence="1">
    <location>
        <begin position="1"/>
        <end position="24"/>
    </location>
</feature>
<protein>
    <submittedName>
        <fullName evidence="2">Uncharacterized protein</fullName>
    </submittedName>
</protein>
<comment type="caution">
    <text evidence="2">The sequence shown here is derived from an EMBL/GenBank/DDBJ whole genome shotgun (WGS) entry which is preliminary data.</text>
</comment>
<dbReference type="AlphaFoldDB" id="A0AAW2PHX1"/>
<evidence type="ECO:0000313" key="2">
    <source>
        <dbReference type="EMBL" id="KAL0355860.1"/>
    </source>
</evidence>
<dbReference type="EMBL" id="JACGWJ010000017">
    <property type="protein sequence ID" value="KAL0355860.1"/>
    <property type="molecule type" value="Genomic_DNA"/>
</dbReference>
<name>A0AAW2PHX1_SESRA</name>
<evidence type="ECO:0000256" key="1">
    <source>
        <dbReference type="SAM" id="MobiDB-lite"/>
    </source>
</evidence>
<accession>A0AAW2PHX1</accession>